<reference evidence="2 3" key="1">
    <citation type="submission" date="2019-10" db="EMBL/GenBank/DDBJ databases">
        <title>Description of Paenibacillus choica sp. nov.</title>
        <authorList>
            <person name="Carlier A."/>
            <person name="Qi S."/>
        </authorList>
    </citation>
    <scope>NUCLEOTIDE SEQUENCE [LARGE SCALE GENOMIC DNA]</scope>
    <source>
        <strain evidence="2 3">LMG 31460</strain>
    </source>
</reference>
<dbReference type="InterPro" id="IPR013022">
    <property type="entry name" value="Xyl_isomerase-like_TIM-brl"/>
</dbReference>
<dbReference type="RefSeq" id="WP_171691681.1">
    <property type="nucleotide sequence ID" value="NZ_WHOC01000133.1"/>
</dbReference>
<evidence type="ECO:0000259" key="1">
    <source>
        <dbReference type="Pfam" id="PF01261"/>
    </source>
</evidence>
<comment type="caution">
    <text evidence="2">The sequence shown here is derived from an EMBL/GenBank/DDBJ whole genome shotgun (WGS) entry which is preliminary data.</text>
</comment>
<gene>
    <name evidence="2" type="ORF">GC102_23500</name>
</gene>
<evidence type="ECO:0000313" key="3">
    <source>
        <dbReference type="Proteomes" id="UP000658690"/>
    </source>
</evidence>
<dbReference type="Gene3D" id="3.20.20.150">
    <property type="entry name" value="Divalent-metal-dependent TIM barrel enzymes"/>
    <property type="match status" value="1"/>
</dbReference>
<proteinExistence type="predicted"/>
<dbReference type="EMBL" id="WHOC01000133">
    <property type="protein sequence ID" value="NOU88692.1"/>
    <property type="molecule type" value="Genomic_DNA"/>
</dbReference>
<feature type="domain" description="Xylose isomerase-like TIM barrel" evidence="1">
    <location>
        <begin position="24"/>
        <end position="222"/>
    </location>
</feature>
<protein>
    <submittedName>
        <fullName evidence="2">TIM barrel protein</fullName>
    </submittedName>
</protein>
<dbReference type="Proteomes" id="UP000658690">
    <property type="component" value="Unassembled WGS sequence"/>
</dbReference>
<sequence>MKIAAQLFTLRDYMQTPEEIEASLKKVKDIGYNAVQVSGLGSIDPKALKEMTDQLGLEICATHISYADLTEKMDEIIEKHQIWGCKYVGLGSMPVDQRTTKEGYLAFAKKATEIGRQLKSGGLKFIYHNHNFEFTKFGDRTGMDILIEDTDPEAVDFELDMYWVQAGGGDPIDWIRKLDGRMKVVHLKDMAITSEREQRFAAIGEGNMNFAGILKACKEIGVEWGPVEQDQCYGNNPFECLQTSFQYLRKLGIEA</sequence>
<evidence type="ECO:0000313" key="2">
    <source>
        <dbReference type="EMBL" id="NOU88692.1"/>
    </source>
</evidence>
<keyword evidence="3" id="KW-1185">Reference proteome</keyword>
<dbReference type="InterPro" id="IPR050312">
    <property type="entry name" value="IolE/XylAMocC-like"/>
</dbReference>
<dbReference type="Pfam" id="PF01261">
    <property type="entry name" value="AP_endonuc_2"/>
    <property type="match status" value="1"/>
</dbReference>
<dbReference type="InterPro" id="IPR036237">
    <property type="entry name" value="Xyl_isomerase-like_sf"/>
</dbReference>
<accession>A0ABX1Z695</accession>
<organism evidence="2 3">
    <name type="scientific">Paenibacillus germinis</name>
    <dbReference type="NCBI Taxonomy" id="2654979"/>
    <lineage>
        <taxon>Bacteria</taxon>
        <taxon>Bacillati</taxon>
        <taxon>Bacillota</taxon>
        <taxon>Bacilli</taxon>
        <taxon>Bacillales</taxon>
        <taxon>Paenibacillaceae</taxon>
        <taxon>Paenibacillus</taxon>
    </lineage>
</organism>
<dbReference type="PANTHER" id="PTHR12110:SF41">
    <property type="entry name" value="INOSOSE DEHYDRATASE"/>
    <property type="match status" value="1"/>
</dbReference>
<dbReference type="SUPFAM" id="SSF51658">
    <property type="entry name" value="Xylose isomerase-like"/>
    <property type="match status" value="1"/>
</dbReference>
<name>A0ABX1Z695_9BACL</name>
<dbReference type="PANTHER" id="PTHR12110">
    <property type="entry name" value="HYDROXYPYRUVATE ISOMERASE"/>
    <property type="match status" value="1"/>
</dbReference>